<dbReference type="OrthoDB" id="9809878at2"/>
<dbReference type="Proteomes" id="UP000184148">
    <property type="component" value="Unassembled WGS sequence"/>
</dbReference>
<accession>A0A1M4ZD29</accession>
<name>A0A1M4ZD29_9FIRM</name>
<dbReference type="InterPro" id="IPR012340">
    <property type="entry name" value="NA-bd_OB-fold"/>
</dbReference>
<dbReference type="InterPro" id="IPR011344">
    <property type="entry name" value="ssDNA-bd"/>
</dbReference>
<dbReference type="NCBIfam" id="TIGR00621">
    <property type="entry name" value="ssb"/>
    <property type="match status" value="1"/>
</dbReference>
<reference evidence="6" key="1">
    <citation type="submission" date="2016-11" db="EMBL/GenBank/DDBJ databases">
        <authorList>
            <person name="Varghese N."/>
            <person name="Submissions S."/>
        </authorList>
    </citation>
    <scope>NUCLEOTIDE SEQUENCE [LARGE SCALE GENOMIC DNA]</scope>
    <source>
        <strain evidence="6">DSM 12395</strain>
    </source>
</reference>
<comment type="subunit">
    <text evidence="2">Homotetramer.</text>
</comment>
<evidence type="ECO:0000256" key="4">
    <source>
        <dbReference type="SAM" id="MobiDB-lite"/>
    </source>
</evidence>
<dbReference type="PANTHER" id="PTHR10302">
    <property type="entry name" value="SINGLE-STRANDED DNA-BINDING PROTEIN"/>
    <property type="match status" value="1"/>
</dbReference>
<keyword evidence="6" id="KW-1185">Reference proteome</keyword>
<keyword evidence="1 2" id="KW-0238">DNA-binding</keyword>
<dbReference type="HAMAP" id="MF_00984">
    <property type="entry name" value="SSB"/>
    <property type="match status" value="1"/>
</dbReference>
<protein>
    <recommendedName>
        <fullName evidence="2 3">Single-stranded DNA-binding protein</fullName>
        <shortName evidence="2">SSB</shortName>
    </recommendedName>
</protein>
<dbReference type="CDD" id="cd04496">
    <property type="entry name" value="SSB_OBF"/>
    <property type="match status" value="1"/>
</dbReference>
<evidence type="ECO:0000313" key="6">
    <source>
        <dbReference type="Proteomes" id="UP000184148"/>
    </source>
</evidence>
<comment type="caution">
    <text evidence="2">Lacks conserved residue(s) required for the propagation of feature annotation.</text>
</comment>
<feature type="region of interest" description="Disordered" evidence="4">
    <location>
        <begin position="250"/>
        <end position="290"/>
    </location>
</feature>
<dbReference type="STRING" id="1121429.SAMN02745133_01961"/>
<dbReference type="SUPFAM" id="SSF50249">
    <property type="entry name" value="Nucleic acid-binding proteins"/>
    <property type="match status" value="1"/>
</dbReference>
<organism evidence="5 6">
    <name type="scientific">Desulforamulus putei DSM 12395</name>
    <dbReference type="NCBI Taxonomy" id="1121429"/>
    <lineage>
        <taxon>Bacteria</taxon>
        <taxon>Bacillati</taxon>
        <taxon>Bacillota</taxon>
        <taxon>Clostridia</taxon>
        <taxon>Eubacteriales</taxon>
        <taxon>Peptococcaceae</taxon>
        <taxon>Desulforamulus</taxon>
    </lineage>
</organism>
<dbReference type="EMBL" id="FQUY01000013">
    <property type="protein sequence ID" value="SHF15963.1"/>
    <property type="molecule type" value="Genomic_DNA"/>
</dbReference>
<dbReference type="PROSITE" id="PS50935">
    <property type="entry name" value="SSB"/>
    <property type="match status" value="2"/>
</dbReference>
<evidence type="ECO:0000256" key="2">
    <source>
        <dbReference type="HAMAP-Rule" id="MF_00984"/>
    </source>
</evidence>
<dbReference type="Pfam" id="PF00436">
    <property type="entry name" value="SSB"/>
    <property type="match status" value="1"/>
</dbReference>
<dbReference type="GO" id="GO:0006260">
    <property type="term" value="P:DNA replication"/>
    <property type="evidence" value="ECO:0007669"/>
    <property type="project" value="InterPro"/>
</dbReference>
<proteinExistence type="inferred from homology"/>
<evidence type="ECO:0000313" key="5">
    <source>
        <dbReference type="EMBL" id="SHF15963.1"/>
    </source>
</evidence>
<dbReference type="PANTHER" id="PTHR10302:SF27">
    <property type="entry name" value="SINGLE-STRANDED DNA-BINDING PROTEIN"/>
    <property type="match status" value="1"/>
</dbReference>
<dbReference type="GO" id="GO:0003697">
    <property type="term" value="F:single-stranded DNA binding"/>
    <property type="evidence" value="ECO:0007669"/>
    <property type="project" value="UniProtKB-UniRule"/>
</dbReference>
<evidence type="ECO:0000256" key="1">
    <source>
        <dbReference type="ARBA" id="ARBA00023125"/>
    </source>
</evidence>
<dbReference type="Gene3D" id="2.40.50.140">
    <property type="entry name" value="Nucleic acid-binding proteins"/>
    <property type="match status" value="1"/>
</dbReference>
<sequence>MTAIIIFPLWDCFVSPIRGLTKRQTTGLKNILFRERMILMSFYNKARFIGRAAGFPDVTEGDQPYARFVLEIVRTNEEGRQYVSMSLNIHAYNGQVAVVKNVEANKFYMVEGRLIDRTIELDGGAKKKVVELVLTRIIPFPVTEEEVPFLNEVVLLGRSTKDCENRTTTNGKDVGNFAIAVNRGFNKDDGTDFFNCQYWEAAKTCQYIKKGTPLLVEGSLRSRRYTSKEGEERTAWEIIVNTVRLCGGGSNGGGSKAEETPPLENPFSSKKKESNPFGDNPFGDLDDIPF</sequence>
<evidence type="ECO:0000256" key="3">
    <source>
        <dbReference type="RuleBase" id="RU000524"/>
    </source>
</evidence>
<dbReference type="AlphaFoldDB" id="A0A1M4ZD29"/>
<dbReference type="GO" id="GO:0009295">
    <property type="term" value="C:nucleoid"/>
    <property type="evidence" value="ECO:0007669"/>
    <property type="project" value="TreeGrafter"/>
</dbReference>
<dbReference type="RefSeq" id="WP_073239215.1">
    <property type="nucleotide sequence ID" value="NZ_FQUY01000013.1"/>
</dbReference>
<gene>
    <name evidence="5" type="ORF">SAMN02745133_01961</name>
</gene>
<dbReference type="InterPro" id="IPR000424">
    <property type="entry name" value="Primosome_PriB/ssb"/>
</dbReference>